<name>F8CFT6_MYXFH</name>
<protein>
    <recommendedName>
        <fullName evidence="1">Immunity MXAN-0049 protein domain-containing protein</fullName>
    </recommendedName>
</protein>
<dbReference type="STRING" id="483219.LILAB_15000"/>
<dbReference type="AlphaFoldDB" id="F8CFT6"/>
<feature type="domain" description="Immunity MXAN-0049 protein" evidence="1">
    <location>
        <begin position="43"/>
        <end position="187"/>
    </location>
</feature>
<proteinExistence type="predicted"/>
<sequence length="194" mass="21582">MRFFKLETLGHADDPDLLMLESEPDVLGLDAHCAAVGKSIASSWPVDIKFQPDEVSSGARLTSLLGNTFNYLIVEKAMQEVIAQHCPGVPIEYLPLSLLDHRGRVHSTDYWVVNPIGHRDCVDVGASDIQYLRGKVVGIRKLVLDPQKLRDAPALFRLEQKRQTYVVNQSLADALRQGGFTNVPLRELPVSPTR</sequence>
<evidence type="ECO:0000259" key="1">
    <source>
        <dbReference type="Pfam" id="PF07791"/>
    </source>
</evidence>
<accession>F8CFT6</accession>
<dbReference type="InterPro" id="IPR012433">
    <property type="entry name" value="Imm11"/>
</dbReference>
<gene>
    <name evidence="2" type="ordered locus">LILAB_15000</name>
</gene>
<dbReference type="HOGENOM" id="CLU_120443_1_0_7"/>
<evidence type="ECO:0000313" key="3">
    <source>
        <dbReference type="Proteomes" id="UP000000488"/>
    </source>
</evidence>
<dbReference type="Proteomes" id="UP000000488">
    <property type="component" value="Chromosome"/>
</dbReference>
<evidence type="ECO:0000313" key="2">
    <source>
        <dbReference type="EMBL" id="AEI64905.1"/>
    </source>
</evidence>
<dbReference type="EMBL" id="CP002830">
    <property type="protein sequence ID" value="AEI64905.1"/>
    <property type="molecule type" value="Genomic_DNA"/>
</dbReference>
<reference evidence="2 3" key="1">
    <citation type="journal article" date="2011" name="J. Bacteriol.">
        <title>Genome sequence of the halotolerant marine bacterium Myxococcus fulvus HW-1.</title>
        <authorList>
            <person name="Li Z.F."/>
            <person name="Li X."/>
            <person name="Liu H."/>
            <person name="Liu X."/>
            <person name="Han K."/>
            <person name="Wu Z.H."/>
            <person name="Hu W."/>
            <person name="Li F.F."/>
            <person name="Li Y.Z."/>
        </authorList>
    </citation>
    <scope>NUCLEOTIDE SEQUENCE [LARGE SCALE GENOMIC DNA]</scope>
    <source>
        <strain evidence="3">ATCC BAA-855 / HW-1</strain>
    </source>
</reference>
<dbReference type="eggNOG" id="ENOG5033YUH">
    <property type="taxonomic scope" value="Bacteria"/>
</dbReference>
<dbReference type="KEGG" id="mfu:LILAB_15000"/>
<organism evidence="2 3">
    <name type="scientific">Myxococcus fulvus (strain ATCC BAA-855 / HW-1)</name>
    <dbReference type="NCBI Taxonomy" id="483219"/>
    <lineage>
        <taxon>Bacteria</taxon>
        <taxon>Pseudomonadati</taxon>
        <taxon>Myxococcota</taxon>
        <taxon>Myxococcia</taxon>
        <taxon>Myxococcales</taxon>
        <taxon>Cystobacterineae</taxon>
        <taxon>Myxococcaceae</taxon>
        <taxon>Myxococcus</taxon>
    </lineage>
</organism>
<dbReference type="Pfam" id="PF07791">
    <property type="entry name" value="Imm11"/>
    <property type="match status" value="1"/>
</dbReference>